<proteinExistence type="predicted"/>
<evidence type="ECO:0000256" key="6">
    <source>
        <dbReference type="SAM" id="Phobius"/>
    </source>
</evidence>
<evidence type="ECO:0000256" key="5">
    <source>
        <dbReference type="ARBA" id="ARBA00023136"/>
    </source>
</evidence>
<evidence type="ECO:0000256" key="1">
    <source>
        <dbReference type="ARBA" id="ARBA00004651"/>
    </source>
</evidence>
<feature type="transmembrane region" description="Helical" evidence="6">
    <location>
        <begin position="167"/>
        <end position="188"/>
    </location>
</feature>
<reference evidence="7 8" key="1">
    <citation type="submission" date="2022-04" db="EMBL/GenBank/DDBJ databases">
        <title>Gracilibacillus sp. isolated from saltern.</title>
        <authorList>
            <person name="Won M."/>
            <person name="Lee C.-M."/>
            <person name="Woen H.-Y."/>
            <person name="Kwon S.-W."/>
        </authorList>
    </citation>
    <scope>NUCLEOTIDE SEQUENCE [LARGE SCALE GENOMIC DNA]</scope>
    <source>
        <strain evidence="7 8">SSWR10-1</strain>
    </source>
</reference>
<comment type="subcellular location">
    <subcellularLocation>
        <location evidence="1">Cell membrane</location>
        <topology evidence="1">Multi-pass membrane protein</topology>
    </subcellularLocation>
</comment>
<dbReference type="InterPro" id="IPR019108">
    <property type="entry name" value="Caa3_assmbl_CtaG-rel"/>
</dbReference>
<feature type="transmembrane region" description="Helical" evidence="6">
    <location>
        <begin position="140"/>
        <end position="160"/>
    </location>
</feature>
<dbReference type="EMBL" id="CP095072">
    <property type="protein sequence ID" value="UOQ49334.1"/>
    <property type="molecule type" value="Genomic_DNA"/>
</dbReference>
<feature type="transmembrane region" description="Helical" evidence="6">
    <location>
        <begin position="71"/>
        <end position="88"/>
    </location>
</feature>
<feature type="transmembrane region" description="Helical" evidence="6">
    <location>
        <begin position="109"/>
        <end position="128"/>
    </location>
</feature>
<accession>A0ABY4F099</accession>
<organism evidence="7 8">
    <name type="scientific">Gracilibacillus caseinilyticus</name>
    <dbReference type="NCBI Taxonomy" id="2932256"/>
    <lineage>
        <taxon>Bacteria</taxon>
        <taxon>Bacillati</taxon>
        <taxon>Bacillota</taxon>
        <taxon>Bacilli</taxon>
        <taxon>Bacillales</taxon>
        <taxon>Bacillaceae</taxon>
        <taxon>Gracilibacillus</taxon>
    </lineage>
</organism>
<keyword evidence="8" id="KW-1185">Reference proteome</keyword>
<sequence>MTLWVFLMPLTWNIPVLFVLLASLICYLLLLRRLTVTVKQVLFMVSCLLLCGITFASPFAQLAHITFSTHMIQMSILYFIIPPLLLLGMPHTIHRIVSNTSIMRHRTSIISLLLFSVLFLLYHLPAMLQFLLQHPLLHNSYSLLLFALAISMWWPFVLLPTEKVERYAFFSGVFVMPACLLFVVMALLDLQSSQPFHQQLFAHLCLPDRTLASPVNTKIDQVMAGVIMLGMHKGATHLAIRGNDG</sequence>
<evidence type="ECO:0000313" key="7">
    <source>
        <dbReference type="EMBL" id="UOQ49334.1"/>
    </source>
</evidence>
<keyword evidence="5 6" id="KW-0472">Membrane</keyword>
<dbReference type="Pfam" id="PF09678">
    <property type="entry name" value="Caa3_CtaG"/>
    <property type="match status" value="1"/>
</dbReference>
<evidence type="ECO:0000313" key="8">
    <source>
        <dbReference type="Proteomes" id="UP000831782"/>
    </source>
</evidence>
<keyword evidence="3 6" id="KW-0812">Transmembrane</keyword>
<keyword evidence="4 6" id="KW-1133">Transmembrane helix</keyword>
<name>A0ABY4F099_9BACI</name>
<gene>
    <name evidence="7" type="ORF">MUN88_04225</name>
</gene>
<dbReference type="RefSeq" id="WP_244721246.1">
    <property type="nucleotide sequence ID" value="NZ_CP095072.1"/>
</dbReference>
<feature type="transmembrane region" description="Helical" evidence="6">
    <location>
        <begin position="42"/>
        <end position="65"/>
    </location>
</feature>
<dbReference type="Proteomes" id="UP000831782">
    <property type="component" value="Chromosome"/>
</dbReference>
<evidence type="ECO:0000256" key="2">
    <source>
        <dbReference type="ARBA" id="ARBA00022475"/>
    </source>
</evidence>
<evidence type="ECO:0000256" key="4">
    <source>
        <dbReference type="ARBA" id="ARBA00022989"/>
    </source>
</evidence>
<keyword evidence="2" id="KW-1003">Cell membrane</keyword>
<feature type="transmembrane region" description="Helical" evidence="6">
    <location>
        <begin position="12"/>
        <end position="30"/>
    </location>
</feature>
<evidence type="ECO:0000256" key="3">
    <source>
        <dbReference type="ARBA" id="ARBA00022692"/>
    </source>
</evidence>
<protein>
    <submittedName>
        <fullName evidence="7">Cytochrome c oxidase assembly protein</fullName>
    </submittedName>
</protein>